<keyword evidence="3" id="KW-1185">Reference proteome</keyword>
<evidence type="ECO:0000313" key="3">
    <source>
        <dbReference type="Proteomes" id="UP000324222"/>
    </source>
</evidence>
<feature type="region of interest" description="Disordered" evidence="1">
    <location>
        <begin position="75"/>
        <end position="101"/>
    </location>
</feature>
<proteinExistence type="predicted"/>
<name>A0A5B7ETY9_PORTR</name>
<protein>
    <submittedName>
        <fullName evidence="2">Uncharacterized protein</fullName>
    </submittedName>
</protein>
<evidence type="ECO:0000313" key="2">
    <source>
        <dbReference type="EMBL" id="MPC35744.1"/>
    </source>
</evidence>
<gene>
    <name evidence="2" type="ORF">E2C01_029178</name>
</gene>
<dbReference type="Proteomes" id="UP000324222">
    <property type="component" value="Unassembled WGS sequence"/>
</dbReference>
<sequence length="229" mass="24849">MRRGRSSGASTYQPAAELSGVQFEIASGAQFENAVGPNRIPVLIPSCSLEKYNIPLHSVSSSSFRNLQWHQIGGENKKSSESASVSEPHPSTSGFTGMTPDIFMDDDSSSNDLLPPPHLAPLLLYIIHLQPSITGFQGTYVLVPPRRTSPINCAHSPPTHGCHHEFTVVALTMGMLDAVNIQQWHCAGLATLDLLLTTMSSFESDTEYLPGASHEEYSNDSSENLIRTL</sequence>
<dbReference type="EMBL" id="VSRR010003337">
    <property type="protein sequence ID" value="MPC35744.1"/>
    <property type="molecule type" value="Genomic_DNA"/>
</dbReference>
<evidence type="ECO:0000256" key="1">
    <source>
        <dbReference type="SAM" id="MobiDB-lite"/>
    </source>
</evidence>
<organism evidence="2 3">
    <name type="scientific">Portunus trituberculatus</name>
    <name type="common">Swimming crab</name>
    <name type="synonym">Neptunus trituberculatus</name>
    <dbReference type="NCBI Taxonomy" id="210409"/>
    <lineage>
        <taxon>Eukaryota</taxon>
        <taxon>Metazoa</taxon>
        <taxon>Ecdysozoa</taxon>
        <taxon>Arthropoda</taxon>
        <taxon>Crustacea</taxon>
        <taxon>Multicrustacea</taxon>
        <taxon>Malacostraca</taxon>
        <taxon>Eumalacostraca</taxon>
        <taxon>Eucarida</taxon>
        <taxon>Decapoda</taxon>
        <taxon>Pleocyemata</taxon>
        <taxon>Brachyura</taxon>
        <taxon>Eubrachyura</taxon>
        <taxon>Portunoidea</taxon>
        <taxon>Portunidae</taxon>
        <taxon>Portuninae</taxon>
        <taxon>Portunus</taxon>
    </lineage>
</organism>
<accession>A0A5B7ETY9</accession>
<feature type="compositionally biased region" description="Polar residues" evidence="1">
    <location>
        <begin position="81"/>
        <end position="96"/>
    </location>
</feature>
<dbReference type="AlphaFoldDB" id="A0A5B7ETY9"/>
<comment type="caution">
    <text evidence="2">The sequence shown here is derived from an EMBL/GenBank/DDBJ whole genome shotgun (WGS) entry which is preliminary data.</text>
</comment>
<reference evidence="2 3" key="1">
    <citation type="submission" date="2019-05" db="EMBL/GenBank/DDBJ databases">
        <title>Another draft genome of Portunus trituberculatus and its Hox gene families provides insights of decapod evolution.</title>
        <authorList>
            <person name="Jeong J.-H."/>
            <person name="Song I."/>
            <person name="Kim S."/>
            <person name="Choi T."/>
            <person name="Kim D."/>
            <person name="Ryu S."/>
            <person name="Kim W."/>
        </authorList>
    </citation>
    <scope>NUCLEOTIDE SEQUENCE [LARGE SCALE GENOMIC DNA]</scope>
    <source>
        <tissue evidence="2">Muscle</tissue>
    </source>
</reference>